<dbReference type="GO" id="GO:0016987">
    <property type="term" value="F:sigma factor activity"/>
    <property type="evidence" value="ECO:0007669"/>
    <property type="project" value="UniProtKB-KW"/>
</dbReference>
<dbReference type="SUPFAM" id="SSF88659">
    <property type="entry name" value="Sigma3 and sigma4 domains of RNA polymerase sigma factors"/>
    <property type="match status" value="1"/>
</dbReference>
<organism evidence="9 10">
    <name type="scientific">Adhaeretor mobilis</name>
    <dbReference type="NCBI Taxonomy" id="1930276"/>
    <lineage>
        <taxon>Bacteria</taxon>
        <taxon>Pseudomonadati</taxon>
        <taxon>Planctomycetota</taxon>
        <taxon>Planctomycetia</taxon>
        <taxon>Pirellulales</taxon>
        <taxon>Lacipirellulaceae</taxon>
        <taxon>Adhaeretor</taxon>
    </lineage>
</organism>
<sequence>MDAATLAQLLDQHAAALELYAAQWAPTPEDCVQEAFVELAQQRQAPKNPAAWLYRVVRNRALNAARAQRRRVGYEQIAARLRSEQQAGATHQESTVAEALAELEEESREIVMLRLWSGLTWREIAEVSGVPASSAQRCYAEALLQLQKLFEVKV</sequence>
<accession>A0A517MPI4</accession>
<comment type="similarity">
    <text evidence="1">Belongs to the sigma-70 factor family. ECF subfamily.</text>
</comment>
<dbReference type="InterPro" id="IPR039425">
    <property type="entry name" value="RNA_pol_sigma-70-like"/>
</dbReference>
<evidence type="ECO:0000256" key="3">
    <source>
        <dbReference type="ARBA" id="ARBA00023082"/>
    </source>
</evidence>
<dbReference type="Pfam" id="PF08281">
    <property type="entry name" value="Sigma70_r4_2"/>
    <property type="match status" value="1"/>
</dbReference>
<dbReference type="InterPro" id="IPR013324">
    <property type="entry name" value="RNA_pol_sigma_r3/r4-like"/>
</dbReference>
<keyword evidence="2" id="KW-0805">Transcription regulation</keyword>
<evidence type="ECO:0000259" key="8">
    <source>
        <dbReference type="Pfam" id="PF08281"/>
    </source>
</evidence>
<evidence type="ECO:0000313" key="9">
    <source>
        <dbReference type="EMBL" id="QDS96806.1"/>
    </source>
</evidence>
<evidence type="ECO:0000313" key="10">
    <source>
        <dbReference type="Proteomes" id="UP000319852"/>
    </source>
</evidence>
<feature type="domain" description="RNA polymerase sigma-70 region 2" evidence="7">
    <location>
        <begin position="28"/>
        <end position="71"/>
    </location>
</feature>
<evidence type="ECO:0000256" key="4">
    <source>
        <dbReference type="ARBA" id="ARBA00023125"/>
    </source>
</evidence>
<dbReference type="InterPro" id="IPR013249">
    <property type="entry name" value="RNA_pol_sigma70_r4_t2"/>
</dbReference>
<dbReference type="InterPro" id="IPR007627">
    <property type="entry name" value="RNA_pol_sigma70_r2"/>
</dbReference>
<evidence type="ECO:0000256" key="2">
    <source>
        <dbReference type="ARBA" id="ARBA00023015"/>
    </source>
</evidence>
<protein>
    <submittedName>
        <fullName evidence="9">ECF RNA polymerase sigma factor SigR</fullName>
    </submittedName>
</protein>
<keyword evidence="3" id="KW-0731">Sigma factor</keyword>
<feature type="domain" description="RNA polymerase sigma factor 70 region 4 type 2" evidence="8">
    <location>
        <begin position="96"/>
        <end position="143"/>
    </location>
</feature>
<keyword evidence="10" id="KW-1185">Reference proteome</keyword>
<keyword evidence="4" id="KW-0238">DNA-binding</keyword>
<gene>
    <name evidence="9" type="primary">sigR</name>
    <name evidence="9" type="ORF">HG15A2_00640</name>
</gene>
<dbReference type="Gene3D" id="1.10.10.10">
    <property type="entry name" value="Winged helix-like DNA-binding domain superfamily/Winged helix DNA-binding domain"/>
    <property type="match status" value="1"/>
</dbReference>
<proteinExistence type="inferred from homology"/>
<keyword evidence="6" id="KW-0175">Coiled coil</keyword>
<dbReference type="PANTHER" id="PTHR43133">
    <property type="entry name" value="RNA POLYMERASE ECF-TYPE SIGMA FACTO"/>
    <property type="match status" value="1"/>
</dbReference>
<name>A0A517MPI4_9BACT</name>
<dbReference type="EMBL" id="CP036263">
    <property type="protein sequence ID" value="QDS96806.1"/>
    <property type="molecule type" value="Genomic_DNA"/>
</dbReference>
<dbReference type="InterPro" id="IPR036388">
    <property type="entry name" value="WH-like_DNA-bd_sf"/>
</dbReference>
<dbReference type="AlphaFoldDB" id="A0A517MPI4"/>
<keyword evidence="5" id="KW-0804">Transcription</keyword>
<evidence type="ECO:0000259" key="7">
    <source>
        <dbReference type="Pfam" id="PF04542"/>
    </source>
</evidence>
<reference evidence="9 10" key="1">
    <citation type="submission" date="2019-02" db="EMBL/GenBank/DDBJ databases">
        <title>Deep-cultivation of Planctomycetes and their phenomic and genomic characterization uncovers novel biology.</title>
        <authorList>
            <person name="Wiegand S."/>
            <person name="Jogler M."/>
            <person name="Boedeker C."/>
            <person name="Pinto D."/>
            <person name="Vollmers J."/>
            <person name="Rivas-Marin E."/>
            <person name="Kohn T."/>
            <person name="Peeters S.H."/>
            <person name="Heuer A."/>
            <person name="Rast P."/>
            <person name="Oberbeckmann S."/>
            <person name="Bunk B."/>
            <person name="Jeske O."/>
            <person name="Meyerdierks A."/>
            <person name="Storesund J.E."/>
            <person name="Kallscheuer N."/>
            <person name="Luecker S."/>
            <person name="Lage O.M."/>
            <person name="Pohl T."/>
            <person name="Merkel B.J."/>
            <person name="Hornburger P."/>
            <person name="Mueller R.-W."/>
            <person name="Bruemmer F."/>
            <person name="Labrenz M."/>
            <person name="Spormann A.M."/>
            <person name="Op den Camp H."/>
            <person name="Overmann J."/>
            <person name="Amann R."/>
            <person name="Jetten M.S.M."/>
            <person name="Mascher T."/>
            <person name="Medema M.H."/>
            <person name="Devos D.P."/>
            <person name="Kaster A.-K."/>
            <person name="Ovreas L."/>
            <person name="Rohde M."/>
            <person name="Galperin M.Y."/>
            <person name="Jogler C."/>
        </authorList>
    </citation>
    <scope>NUCLEOTIDE SEQUENCE [LARGE SCALE GENOMIC DNA]</scope>
    <source>
        <strain evidence="9 10">HG15A2</strain>
    </source>
</reference>
<feature type="coiled-coil region" evidence="6">
    <location>
        <begin position="64"/>
        <end position="109"/>
    </location>
</feature>
<evidence type="ECO:0000256" key="6">
    <source>
        <dbReference type="SAM" id="Coils"/>
    </source>
</evidence>
<evidence type="ECO:0000256" key="1">
    <source>
        <dbReference type="ARBA" id="ARBA00010641"/>
    </source>
</evidence>
<dbReference type="Gene3D" id="1.10.1740.10">
    <property type="match status" value="1"/>
</dbReference>
<dbReference type="Proteomes" id="UP000319852">
    <property type="component" value="Chromosome"/>
</dbReference>
<dbReference type="PANTHER" id="PTHR43133:SF8">
    <property type="entry name" value="RNA POLYMERASE SIGMA FACTOR HI_1459-RELATED"/>
    <property type="match status" value="1"/>
</dbReference>
<dbReference type="InterPro" id="IPR014284">
    <property type="entry name" value="RNA_pol_sigma-70_dom"/>
</dbReference>
<dbReference type="RefSeq" id="WP_145056709.1">
    <property type="nucleotide sequence ID" value="NZ_CP036263.1"/>
</dbReference>
<dbReference type="GO" id="GO:0003677">
    <property type="term" value="F:DNA binding"/>
    <property type="evidence" value="ECO:0007669"/>
    <property type="project" value="UniProtKB-KW"/>
</dbReference>
<dbReference type="Pfam" id="PF04542">
    <property type="entry name" value="Sigma70_r2"/>
    <property type="match status" value="1"/>
</dbReference>
<dbReference type="KEGG" id="amob:HG15A2_00640"/>
<evidence type="ECO:0000256" key="5">
    <source>
        <dbReference type="ARBA" id="ARBA00023163"/>
    </source>
</evidence>
<dbReference type="OrthoDB" id="289887at2"/>
<dbReference type="SUPFAM" id="SSF88946">
    <property type="entry name" value="Sigma2 domain of RNA polymerase sigma factors"/>
    <property type="match status" value="1"/>
</dbReference>
<dbReference type="GO" id="GO:0006352">
    <property type="term" value="P:DNA-templated transcription initiation"/>
    <property type="evidence" value="ECO:0007669"/>
    <property type="project" value="InterPro"/>
</dbReference>
<dbReference type="InterPro" id="IPR013325">
    <property type="entry name" value="RNA_pol_sigma_r2"/>
</dbReference>
<dbReference type="NCBIfam" id="TIGR02937">
    <property type="entry name" value="sigma70-ECF"/>
    <property type="match status" value="1"/>
</dbReference>